<gene>
    <name evidence="10" type="ORF">CHS0354_021456</name>
</gene>
<evidence type="ECO:0000313" key="10">
    <source>
        <dbReference type="EMBL" id="KAK3583703.1"/>
    </source>
</evidence>
<feature type="transmembrane region" description="Helical" evidence="9">
    <location>
        <begin position="66"/>
        <end position="84"/>
    </location>
</feature>
<dbReference type="EMBL" id="JAEAOA010001314">
    <property type="protein sequence ID" value="KAK3583703.1"/>
    <property type="molecule type" value="Genomic_DNA"/>
</dbReference>
<feature type="transmembrane region" description="Helical" evidence="9">
    <location>
        <begin position="96"/>
        <end position="114"/>
    </location>
</feature>
<evidence type="ECO:0000256" key="7">
    <source>
        <dbReference type="ARBA" id="ARBA00023136"/>
    </source>
</evidence>
<evidence type="ECO:0000313" key="11">
    <source>
        <dbReference type="Proteomes" id="UP001195483"/>
    </source>
</evidence>
<dbReference type="GO" id="GO:0005787">
    <property type="term" value="C:signal peptidase complex"/>
    <property type="evidence" value="ECO:0007669"/>
    <property type="project" value="UniProtKB-UniRule"/>
</dbReference>
<keyword evidence="6 9" id="KW-1133">Transmembrane helix</keyword>
<comment type="subcellular location">
    <subcellularLocation>
        <location evidence="1 9">Endoplasmic reticulum membrane</location>
        <topology evidence="1 9">Multi-pass membrane protein</topology>
    </subcellularLocation>
</comment>
<dbReference type="Proteomes" id="UP001195483">
    <property type="component" value="Unassembled WGS sequence"/>
</dbReference>
<evidence type="ECO:0000256" key="4">
    <source>
        <dbReference type="ARBA" id="ARBA00022692"/>
    </source>
</evidence>
<sequence length="208" mass="23694">MASKKNGSSALKESTDGTNTKWSIEEKPVKIDKWDTAALKNALDDGAKKVMLDKFGFVEKHTLMDIRLLICTIAVAFAMFALIWDYLRPFPESRPVLITCVLSYFLLMGVLTLYTTYKEKGIFLVCLQKDKAGIDPPNVWSLSSTLRKYDDTYTLHMTLQDGIKHKTRSEEIKKSVASFFDENGTLCFDLYEPEVRMLQGRIAVDKKE</sequence>
<dbReference type="InterPro" id="IPR009582">
    <property type="entry name" value="Spc2/SPCS2"/>
</dbReference>
<reference evidence="10" key="1">
    <citation type="journal article" date="2021" name="Genome Biol. Evol.">
        <title>A High-Quality Reference Genome for a Parasitic Bivalve with Doubly Uniparental Inheritance (Bivalvia: Unionida).</title>
        <authorList>
            <person name="Smith C.H."/>
        </authorList>
    </citation>
    <scope>NUCLEOTIDE SEQUENCE</scope>
    <source>
        <strain evidence="10">CHS0354</strain>
    </source>
</reference>
<keyword evidence="4 9" id="KW-0812">Transmembrane</keyword>
<comment type="caution">
    <text evidence="10">The sequence shown here is derived from an EMBL/GenBank/DDBJ whole genome shotgun (WGS) entry which is preliminary data.</text>
</comment>
<evidence type="ECO:0000256" key="9">
    <source>
        <dbReference type="RuleBase" id="RU368033"/>
    </source>
</evidence>
<reference evidence="10" key="3">
    <citation type="submission" date="2023-05" db="EMBL/GenBank/DDBJ databases">
        <authorList>
            <person name="Smith C.H."/>
        </authorList>
    </citation>
    <scope>NUCLEOTIDE SEQUENCE</scope>
    <source>
        <strain evidence="10">CHS0354</strain>
        <tissue evidence="10">Mantle</tissue>
    </source>
</reference>
<evidence type="ECO:0000256" key="3">
    <source>
        <dbReference type="ARBA" id="ARBA00017057"/>
    </source>
</evidence>
<dbReference type="GO" id="GO:0045047">
    <property type="term" value="P:protein targeting to ER"/>
    <property type="evidence" value="ECO:0007669"/>
    <property type="project" value="TreeGrafter"/>
</dbReference>
<dbReference type="GO" id="GO:0006465">
    <property type="term" value="P:signal peptide processing"/>
    <property type="evidence" value="ECO:0007669"/>
    <property type="project" value="UniProtKB-UniRule"/>
</dbReference>
<reference evidence="10" key="2">
    <citation type="journal article" date="2021" name="Genome Biol. Evol.">
        <title>Developing a high-quality reference genome for a parasitic bivalve with doubly uniparental inheritance (Bivalvia: Unionida).</title>
        <authorList>
            <person name="Smith C.H."/>
        </authorList>
    </citation>
    <scope>NUCLEOTIDE SEQUENCE</scope>
    <source>
        <strain evidence="10">CHS0354</strain>
        <tissue evidence="10">Mantle</tissue>
    </source>
</reference>
<evidence type="ECO:0000256" key="6">
    <source>
        <dbReference type="ARBA" id="ARBA00022989"/>
    </source>
</evidence>
<comment type="similarity">
    <text evidence="2 9">Belongs to the SPCS2 family.</text>
</comment>
<evidence type="ECO:0000256" key="5">
    <source>
        <dbReference type="ARBA" id="ARBA00022824"/>
    </source>
</evidence>
<evidence type="ECO:0000256" key="1">
    <source>
        <dbReference type="ARBA" id="ARBA00004477"/>
    </source>
</evidence>
<dbReference type="GO" id="GO:0008233">
    <property type="term" value="F:peptidase activity"/>
    <property type="evidence" value="ECO:0007669"/>
    <property type="project" value="UniProtKB-UniRule"/>
</dbReference>
<dbReference type="PANTHER" id="PTHR13085:SF0">
    <property type="entry name" value="SIGNAL PEPTIDASE COMPLEX SUBUNIT 2"/>
    <property type="match status" value="1"/>
</dbReference>
<dbReference type="Pfam" id="PF06703">
    <property type="entry name" value="SPC25"/>
    <property type="match status" value="1"/>
</dbReference>
<evidence type="ECO:0000256" key="2">
    <source>
        <dbReference type="ARBA" id="ARBA00007324"/>
    </source>
</evidence>
<keyword evidence="5 9" id="KW-0256">Endoplasmic reticulum</keyword>
<protein>
    <recommendedName>
        <fullName evidence="3 9">Signal peptidase complex subunit 2</fullName>
    </recommendedName>
</protein>
<name>A0AAE0S253_9BIVA</name>
<keyword evidence="7 9" id="KW-0472">Membrane</keyword>
<proteinExistence type="inferred from homology"/>
<comment type="function">
    <text evidence="8 9">Component of the signal peptidase complex (SPC) which catalyzes the cleavage of N-terminal signal sequences from nascent proteins as they are translocated into the lumen of the endoplasmic reticulum. Enhances the enzymatic activity of SPC and facilitates the interactions between different components of the translocation site.</text>
</comment>
<accession>A0AAE0S253</accession>
<evidence type="ECO:0000256" key="8">
    <source>
        <dbReference type="ARBA" id="ARBA00045608"/>
    </source>
</evidence>
<dbReference type="AlphaFoldDB" id="A0AAE0S253"/>
<organism evidence="10 11">
    <name type="scientific">Potamilus streckersoni</name>
    <dbReference type="NCBI Taxonomy" id="2493646"/>
    <lineage>
        <taxon>Eukaryota</taxon>
        <taxon>Metazoa</taxon>
        <taxon>Spiralia</taxon>
        <taxon>Lophotrochozoa</taxon>
        <taxon>Mollusca</taxon>
        <taxon>Bivalvia</taxon>
        <taxon>Autobranchia</taxon>
        <taxon>Heteroconchia</taxon>
        <taxon>Palaeoheterodonta</taxon>
        <taxon>Unionida</taxon>
        <taxon>Unionoidea</taxon>
        <taxon>Unionidae</taxon>
        <taxon>Ambleminae</taxon>
        <taxon>Lampsilini</taxon>
        <taxon>Potamilus</taxon>
    </lineage>
</organism>
<dbReference type="PANTHER" id="PTHR13085">
    <property type="entry name" value="MICROSOMAL SIGNAL PEPTIDASE 25 KDA SUBUNIT"/>
    <property type="match status" value="1"/>
</dbReference>
<keyword evidence="11" id="KW-1185">Reference proteome</keyword>